<dbReference type="STRING" id="192904.SAMN04488514_101942"/>
<dbReference type="SUPFAM" id="SSF47384">
    <property type="entry name" value="Homodimeric domain of signal transducing histidine kinase"/>
    <property type="match status" value="1"/>
</dbReference>
<evidence type="ECO:0000256" key="3">
    <source>
        <dbReference type="ARBA" id="ARBA00022553"/>
    </source>
</evidence>
<dbReference type="InterPro" id="IPR036890">
    <property type="entry name" value="HATPase_C_sf"/>
</dbReference>
<keyword evidence="7" id="KW-0812">Transmembrane</keyword>
<dbReference type="Pfam" id="PF02518">
    <property type="entry name" value="HATPase_c"/>
    <property type="match status" value="1"/>
</dbReference>
<dbReference type="InterPro" id="IPR001789">
    <property type="entry name" value="Sig_transdc_resp-reg_receiver"/>
</dbReference>
<feature type="domain" description="Response regulatory" evidence="9">
    <location>
        <begin position="626"/>
        <end position="740"/>
    </location>
</feature>
<keyword evidence="7" id="KW-0472">Membrane</keyword>
<dbReference type="SUPFAM" id="SSF52172">
    <property type="entry name" value="CheY-like"/>
    <property type="match status" value="1"/>
</dbReference>
<dbReference type="GO" id="GO:0000155">
    <property type="term" value="F:phosphorelay sensor kinase activity"/>
    <property type="evidence" value="ECO:0007669"/>
    <property type="project" value="InterPro"/>
</dbReference>
<dbReference type="SMART" id="SM00387">
    <property type="entry name" value="HATPase_c"/>
    <property type="match status" value="1"/>
</dbReference>
<dbReference type="SUPFAM" id="SSF48452">
    <property type="entry name" value="TPR-like"/>
    <property type="match status" value="1"/>
</dbReference>
<dbReference type="EMBL" id="FNGV01000001">
    <property type="protein sequence ID" value="SDL47560.1"/>
    <property type="molecule type" value="Genomic_DNA"/>
</dbReference>
<dbReference type="FunFam" id="3.30.565.10:FF:000010">
    <property type="entry name" value="Sensor histidine kinase RcsC"/>
    <property type="match status" value="1"/>
</dbReference>
<comment type="catalytic activity">
    <reaction evidence="1">
        <text>ATP + protein L-histidine = ADP + protein N-phospho-L-histidine.</text>
        <dbReference type="EC" id="2.7.13.3"/>
    </reaction>
</comment>
<feature type="compositionally biased region" description="Basic and acidic residues" evidence="6">
    <location>
        <begin position="602"/>
        <end position="618"/>
    </location>
</feature>
<dbReference type="Gene3D" id="1.10.287.130">
    <property type="match status" value="1"/>
</dbReference>
<dbReference type="Gene3D" id="3.30.565.10">
    <property type="entry name" value="Histidine kinase-like ATPase, C-terminal domain"/>
    <property type="match status" value="1"/>
</dbReference>
<dbReference type="InterPro" id="IPR004358">
    <property type="entry name" value="Sig_transdc_His_kin-like_C"/>
</dbReference>
<evidence type="ECO:0000259" key="8">
    <source>
        <dbReference type="PROSITE" id="PS50109"/>
    </source>
</evidence>
<sequence length="748" mass="86215">MPNRPLMKIKGFIILLFFVFNIPLLSGQNILNYQKDTLRALIDKSNRAYEAYNYKDAIKYASTLIDKSKEYHDDYHRFLAYDILGGIYSETDDSIQGRIFSEKALEIAKATKSDSLIAWGSLNLAILYSDNVRTYDQAIRFFKESIAINEKLEDLDQLYLIYISLAWTYIDNNQLDEAYDILNKAKSISEKEKIDPLNKLYIELLYGKYYYAKKNYVRAKRQLESITEEIDKDSITDIAIEVYKNLADVYYKTNEPKNAFLSLKKYNRYKQKAYTLEKIEETEKARAKFDVKQAQNDLKTAIKEKEYSDELISKSKSLTTILIIATVILLIALFGFFLFFRTRRKYIDHLKNYNEELIVAKEKAEKLSKVQTKFLSTVSHELRTPLYGVIGISTLLKEDPELKAYEEDLESLKFSADYLLALINEVLLISKMDAEAIKLSKTPYKLDTLIHSITRSFEYGLKQSKNKLHIQIDRNIPNSLIGDPVRLSQILMNLVGNALKFTKEGNVWIALNLISVSKKGFYKTSFTIKDDGPGIPIDKQEVIFHEFTQVENANHSYKGTGLGLAIVKKLLKLYNSKIHLKSAPEHGSEFNFSINLKKNNQKTKESDDQNNKSDDVDQTKLSGNKHILIVDDNKINQKITQKILEKYNVKSSLANDGKQAVEMSRKYKYDLILMDINMPEINGMEAAIMIRKFDKNIPIIALTAVELDEMRAEIKNSGINDIIHKPYDRSEFIKIIAKNLPTEKSKTL</sequence>
<dbReference type="SMART" id="SM00388">
    <property type="entry name" value="HisKA"/>
    <property type="match status" value="1"/>
</dbReference>
<reference evidence="10 11" key="1">
    <citation type="submission" date="2016-10" db="EMBL/GenBank/DDBJ databases">
        <authorList>
            <person name="de Groot N.N."/>
        </authorList>
    </citation>
    <scope>NUCLEOTIDE SEQUENCE [LARGE SCALE GENOMIC DNA]</scope>
    <source>
        <strain evidence="10 11">DSM 19886</strain>
    </source>
</reference>
<dbReference type="InterPro" id="IPR005467">
    <property type="entry name" value="His_kinase_dom"/>
</dbReference>
<evidence type="ECO:0000256" key="1">
    <source>
        <dbReference type="ARBA" id="ARBA00000085"/>
    </source>
</evidence>
<keyword evidence="7" id="KW-1133">Transmembrane helix</keyword>
<dbReference type="CDD" id="cd00082">
    <property type="entry name" value="HisKA"/>
    <property type="match status" value="1"/>
</dbReference>
<dbReference type="AlphaFoldDB" id="A0A1G9KCD7"/>
<evidence type="ECO:0000256" key="7">
    <source>
        <dbReference type="SAM" id="Phobius"/>
    </source>
</evidence>
<evidence type="ECO:0000256" key="5">
    <source>
        <dbReference type="PROSITE-ProRule" id="PRU00169"/>
    </source>
</evidence>
<dbReference type="InterPro" id="IPR003661">
    <property type="entry name" value="HisK_dim/P_dom"/>
</dbReference>
<dbReference type="PANTHER" id="PTHR45339:SF1">
    <property type="entry name" value="HYBRID SIGNAL TRANSDUCTION HISTIDINE KINASE J"/>
    <property type="match status" value="1"/>
</dbReference>
<dbReference type="Proteomes" id="UP000199440">
    <property type="component" value="Unassembled WGS sequence"/>
</dbReference>
<dbReference type="PRINTS" id="PR00344">
    <property type="entry name" value="BCTRLSENSOR"/>
</dbReference>
<feature type="domain" description="Histidine kinase" evidence="8">
    <location>
        <begin position="377"/>
        <end position="598"/>
    </location>
</feature>
<evidence type="ECO:0000256" key="2">
    <source>
        <dbReference type="ARBA" id="ARBA00012438"/>
    </source>
</evidence>
<dbReference type="SUPFAM" id="SSF55874">
    <property type="entry name" value="ATPase domain of HSP90 chaperone/DNA topoisomerase II/histidine kinase"/>
    <property type="match status" value="1"/>
</dbReference>
<accession>A0A1G9KCD7</accession>
<evidence type="ECO:0000313" key="10">
    <source>
        <dbReference type="EMBL" id="SDL47560.1"/>
    </source>
</evidence>
<protein>
    <recommendedName>
        <fullName evidence="2">histidine kinase</fullName>
        <ecNumber evidence="2">2.7.13.3</ecNumber>
    </recommendedName>
</protein>
<feature type="modified residue" description="4-aspartylphosphate" evidence="5">
    <location>
        <position position="675"/>
    </location>
</feature>
<evidence type="ECO:0000256" key="6">
    <source>
        <dbReference type="SAM" id="MobiDB-lite"/>
    </source>
</evidence>
<keyword evidence="11" id="KW-1185">Reference proteome</keyword>
<dbReference type="InterPro" id="IPR011006">
    <property type="entry name" value="CheY-like_superfamily"/>
</dbReference>
<evidence type="ECO:0000313" key="11">
    <source>
        <dbReference type="Proteomes" id="UP000199440"/>
    </source>
</evidence>
<keyword evidence="10" id="KW-0808">Transferase</keyword>
<dbReference type="InterPro" id="IPR011990">
    <property type="entry name" value="TPR-like_helical_dom_sf"/>
</dbReference>
<dbReference type="CDD" id="cd17546">
    <property type="entry name" value="REC_hyHK_CKI1_RcsC-like"/>
    <property type="match status" value="1"/>
</dbReference>
<dbReference type="InterPro" id="IPR003594">
    <property type="entry name" value="HATPase_dom"/>
</dbReference>
<name>A0A1G9KCD7_9FLAO</name>
<keyword evidence="3 5" id="KW-0597">Phosphoprotein</keyword>
<dbReference type="EC" id="2.7.13.3" evidence="2"/>
<keyword evidence="4" id="KW-0902">Two-component regulatory system</keyword>
<feature type="transmembrane region" description="Helical" evidence="7">
    <location>
        <begin position="318"/>
        <end position="340"/>
    </location>
</feature>
<dbReference type="Pfam" id="PF00072">
    <property type="entry name" value="Response_reg"/>
    <property type="match status" value="1"/>
</dbReference>
<feature type="region of interest" description="Disordered" evidence="6">
    <location>
        <begin position="600"/>
        <end position="619"/>
    </location>
</feature>
<gene>
    <name evidence="10" type="ORF">SAMN04488514_101942</name>
</gene>
<dbReference type="SMART" id="SM00448">
    <property type="entry name" value="REC"/>
    <property type="match status" value="1"/>
</dbReference>
<dbReference type="Gene3D" id="3.40.50.2300">
    <property type="match status" value="1"/>
</dbReference>
<dbReference type="PROSITE" id="PS50110">
    <property type="entry name" value="RESPONSE_REGULATORY"/>
    <property type="match status" value="1"/>
</dbReference>
<dbReference type="InterPro" id="IPR036097">
    <property type="entry name" value="HisK_dim/P_sf"/>
</dbReference>
<dbReference type="Gene3D" id="1.25.40.10">
    <property type="entry name" value="Tetratricopeptide repeat domain"/>
    <property type="match status" value="1"/>
</dbReference>
<keyword evidence="10" id="KW-0418">Kinase</keyword>
<evidence type="ECO:0000259" key="9">
    <source>
        <dbReference type="PROSITE" id="PS50110"/>
    </source>
</evidence>
<proteinExistence type="predicted"/>
<organism evidence="10 11">
    <name type="scientific">Kriegella aquimaris</name>
    <dbReference type="NCBI Taxonomy" id="192904"/>
    <lineage>
        <taxon>Bacteria</taxon>
        <taxon>Pseudomonadati</taxon>
        <taxon>Bacteroidota</taxon>
        <taxon>Flavobacteriia</taxon>
        <taxon>Flavobacteriales</taxon>
        <taxon>Flavobacteriaceae</taxon>
        <taxon>Kriegella</taxon>
    </lineage>
</organism>
<dbReference type="OrthoDB" id="4457677at2"/>
<dbReference type="Pfam" id="PF00512">
    <property type="entry name" value="HisKA"/>
    <property type="match status" value="1"/>
</dbReference>
<evidence type="ECO:0000256" key="4">
    <source>
        <dbReference type="ARBA" id="ARBA00023012"/>
    </source>
</evidence>
<dbReference type="PROSITE" id="PS50109">
    <property type="entry name" value="HIS_KIN"/>
    <property type="match status" value="1"/>
</dbReference>
<dbReference type="PANTHER" id="PTHR45339">
    <property type="entry name" value="HYBRID SIGNAL TRANSDUCTION HISTIDINE KINASE J"/>
    <property type="match status" value="1"/>
</dbReference>